<evidence type="ECO:0000313" key="3">
    <source>
        <dbReference type="EMBL" id="GKZ23967.1"/>
    </source>
</evidence>
<evidence type="ECO:0000259" key="2">
    <source>
        <dbReference type="Pfam" id="PF00656"/>
    </source>
</evidence>
<feature type="compositionally biased region" description="Basic and acidic residues" evidence="1">
    <location>
        <begin position="358"/>
        <end position="367"/>
    </location>
</feature>
<organism evidence="3 4">
    <name type="scientific">Aspergillus brasiliensis</name>
    <dbReference type="NCBI Taxonomy" id="319629"/>
    <lineage>
        <taxon>Eukaryota</taxon>
        <taxon>Fungi</taxon>
        <taxon>Dikarya</taxon>
        <taxon>Ascomycota</taxon>
        <taxon>Pezizomycotina</taxon>
        <taxon>Eurotiomycetes</taxon>
        <taxon>Eurotiomycetidae</taxon>
        <taxon>Eurotiales</taxon>
        <taxon>Aspergillaceae</taxon>
        <taxon>Aspergillus</taxon>
        <taxon>Aspergillus subgen. Circumdati</taxon>
    </lineage>
</organism>
<dbReference type="EMBL" id="BROQ01000076">
    <property type="protein sequence ID" value="GKZ23967.1"/>
    <property type="molecule type" value="Genomic_DNA"/>
</dbReference>
<feature type="region of interest" description="Disordered" evidence="1">
    <location>
        <begin position="348"/>
        <end position="387"/>
    </location>
</feature>
<dbReference type="Proteomes" id="UP001143548">
    <property type="component" value="Unassembled WGS sequence"/>
</dbReference>
<name>A0A9W5YXR8_9EURO</name>
<dbReference type="GO" id="GO:0006508">
    <property type="term" value="P:proteolysis"/>
    <property type="evidence" value="ECO:0007669"/>
    <property type="project" value="InterPro"/>
</dbReference>
<dbReference type="InterPro" id="IPR011600">
    <property type="entry name" value="Pept_C14_caspase"/>
</dbReference>
<reference evidence="3" key="1">
    <citation type="submission" date="2022-07" db="EMBL/GenBank/DDBJ databases">
        <title>Taxonomy of Aspergillus series Nigri: significant species reduction supported by multi-species coalescent approaches.</title>
        <authorList>
            <person name="Bian C."/>
            <person name="Kusuya Y."/>
            <person name="Sklenar F."/>
            <person name="D'hooge E."/>
            <person name="Yaguchi T."/>
            <person name="Takahashi H."/>
            <person name="Hubka V."/>
        </authorList>
    </citation>
    <scope>NUCLEOTIDE SEQUENCE</scope>
    <source>
        <strain evidence="3">CBS 733.88</strain>
    </source>
</reference>
<evidence type="ECO:0000313" key="4">
    <source>
        <dbReference type="Proteomes" id="UP001143548"/>
    </source>
</evidence>
<proteinExistence type="predicted"/>
<dbReference type="Pfam" id="PF00656">
    <property type="entry name" value="Peptidase_C14"/>
    <property type="match status" value="1"/>
</dbReference>
<dbReference type="AlphaFoldDB" id="A0A9W5YXR8"/>
<accession>A0A9W5YXR8</accession>
<feature type="domain" description="Peptidase C14 caspase" evidence="2">
    <location>
        <begin position="40"/>
        <end position="204"/>
    </location>
</feature>
<feature type="compositionally biased region" description="Low complexity" evidence="1">
    <location>
        <begin position="368"/>
        <end position="377"/>
    </location>
</feature>
<comment type="caution">
    <text evidence="3">The sequence shown here is derived from an EMBL/GenBank/DDBJ whole genome shotgun (WGS) entry which is preliminary data.</text>
</comment>
<dbReference type="GO" id="GO:0004197">
    <property type="term" value="F:cysteine-type endopeptidase activity"/>
    <property type="evidence" value="ECO:0007669"/>
    <property type="project" value="InterPro"/>
</dbReference>
<evidence type="ECO:0000256" key="1">
    <source>
        <dbReference type="SAM" id="MobiDB-lite"/>
    </source>
</evidence>
<gene>
    <name evidence="3" type="ORF">AbraCBS73388_010575</name>
</gene>
<protein>
    <recommendedName>
        <fullName evidence="2">Peptidase C14 caspase domain-containing protein</fullName>
    </recommendedName>
</protein>
<dbReference type="Gene3D" id="3.40.50.1460">
    <property type="match status" value="1"/>
</dbReference>
<sequence length="426" mass="48032">MDSISYAQFQSTLRAAVGRRTQEYRSIYSITVRWEKDDTNAESDTNHFQNMLKNLDIGPAEELVIDSEDLAPEFTLSRVWLNFSEKARLSEERSLIIFHYAGHGIYKNGSFKFADTIAGLKTMDPQSVLFNDIMNPAMFPEFNNTDVLFIFDCCYGQNATRAPDNTHRAFEVLAATSTRTESARSPSDSTFTAKLADEIARRKRLGHRSFEFASVYESLRKESTSRVRPTHALLAGATSVNLPLTGYRTVDPRDIPADYKALFSVTISRDLTRQDLKELVAWIRNRSPFTGLAIDSMYYSAQSTCLIMQAALSVYTKLHHMQGYTLIAENPGDLSFTHRIPFSVNYPKRPGSPVAKGRRSERIEENAASKAVTAAATEEQDEATRRRLDRELEELSEATADNTISYLEEEFTLMAGPISRPNQASF</sequence>